<dbReference type="Proteomes" id="UP000095546">
    <property type="component" value="Unassembled WGS sequence"/>
</dbReference>
<dbReference type="EC" id="3.6.1.41" evidence="1"/>
<dbReference type="GO" id="GO:0008803">
    <property type="term" value="F:bis(5'-nucleosyl)-tetraphosphatase (symmetrical) activity"/>
    <property type="evidence" value="ECO:0007669"/>
    <property type="project" value="UniProtKB-EC"/>
</dbReference>
<keyword evidence="8" id="KW-0548">Nucleotidyltransferase</keyword>
<evidence type="ECO:0000256" key="1">
    <source>
        <dbReference type="ARBA" id="ARBA00012506"/>
    </source>
</evidence>
<proteinExistence type="predicted"/>
<dbReference type="PANTHER" id="PTHR35795:SF1">
    <property type="entry name" value="BIS(5'-NUCLEOSYL)-TETRAPHOSPHATASE, SYMMETRICAL"/>
    <property type="match status" value="1"/>
</dbReference>
<dbReference type="InterPro" id="IPR003607">
    <property type="entry name" value="HD/PDEase_dom"/>
</dbReference>
<dbReference type="CDD" id="cd00077">
    <property type="entry name" value="HDc"/>
    <property type="match status" value="1"/>
</dbReference>
<keyword evidence="3" id="KW-0547">Nucleotide-binding</keyword>
<evidence type="ECO:0000259" key="7">
    <source>
        <dbReference type="SMART" id="SM00471"/>
    </source>
</evidence>
<name>A0A173ZC92_9FIRM</name>
<reference evidence="8 9" key="1">
    <citation type="submission" date="2015-09" db="EMBL/GenBank/DDBJ databases">
        <authorList>
            <consortium name="Pathogen Informatics"/>
        </authorList>
    </citation>
    <scope>NUCLEOTIDE SEQUENCE [LARGE SCALE GENOMIC DNA]</scope>
    <source>
        <strain evidence="8 9">2789STDY5608828</strain>
    </source>
</reference>
<evidence type="ECO:0000313" key="8">
    <source>
        <dbReference type="EMBL" id="CUN74002.1"/>
    </source>
</evidence>
<keyword evidence="4" id="KW-0378">Hydrolase</keyword>
<dbReference type="SMART" id="SM00471">
    <property type="entry name" value="HDc"/>
    <property type="match status" value="1"/>
</dbReference>
<evidence type="ECO:0000256" key="2">
    <source>
        <dbReference type="ARBA" id="ARBA00022723"/>
    </source>
</evidence>
<dbReference type="EMBL" id="CYYU01000007">
    <property type="protein sequence ID" value="CUN74002.1"/>
    <property type="molecule type" value="Genomic_DNA"/>
</dbReference>
<keyword evidence="2" id="KW-0479">Metal-binding</keyword>
<evidence type="ECO:0000256" key="3">
    <source>
        <dbReference type="ARBA" id="ARBA00022741"/>
    </source>
</evidence>
<keyword evidence="8" id="KW-0808">Transferase</keyword>
<dbReference type="AlphaFoldDB" id="A0A173ZC92"/>
<dbReference type="InterPro" id="IPR006675">
    <property type="entry name" value="HDIG_dom"/>
</dbReference>
<evidence type="ECO:0000313" key="9">
    <source>
        <dbReference type="Proteomes" id="UP000095546"/>
    </source>
</evidence>
<dbReference type="Gene3D" id="1.10.3210.10">
    <property type="entry name" value="Hypothetical protein af1432"/>
    <property type="match status" value="1"/>
</dbReference>
<evidence type="ECO:0000256" key="6">
    <source>
        <dbReference type="ARBA" id="ARBA00049417"/>
    </source>
</evidence>
<dbReference type="InterPro" id="IPR051094">
    <property type="entry name" value="Diverse_Catalytic_Enzymes"/>
</dbReference>
<evidence type="ECO:0000256" key="4">
    <source>
        <dbReference type="ARBA" id="ARBA00022801"/>
    </source>
</evidence>
<keyword evidence="9" id="KW-1185">Reference proteome</keyword>
<dbReference type="STRING" id="187979.ERS852385_01238"/>
<dbReference type="eggNOG" id="COG1713">
    <property type="taxonomic scope" value="Bacteria"/>
</dbReference>
<dbReference type="InterPro" id="IPR006674">
    <property type="entry name" value="HD_domain"/>
</dbReference>
<evidence type="ECO:0000256" key="5">
    <source>
        <dbReference type="ARBA" id="ARBA00023004"/>
    </source>
</evidence>
<gene>
    <name evidence="8" type="ORF">ERS852385_01238</name>
</gene>
<dbReference type="NCBIfam" id="TIGR00488">
    <property type="entry name" value="bis(5'-nucleosyl)-tetraphosphatase (symmetrical) YqeK"/>
    <property type="match status" value="1"/>
</dbReference>
<accession>A0A173ZC92</accession>
<dbReference type="PANTHER" id="PTHR35795">
    <property type="entry name" value="SLR1885 PROTEIN"/>
    <property type="match status" value="1"/>
</dbReference>
<dbReference type="Pfam" id="PF01966">
    <property type="entry name" value="HD"/>
    <property type="match status" value="1"/>
</dbReference>
<sequence>MSYGMTLEQMQAELEARLKPSRFRHSLGVSETAVKLSHRFGVDEEKARVAGLLHDCAREFRNEAMVEEAEKRGIAIGEVERSMPLLLHADIGAVRVREIYGVEDPAISQAIARHTVGGAQMTPLDKIIWYADMIEPNRDFPGVDKLRELAKTASLDEMMLAGLSHSIIFVVKKGHLVHPATVLARNEILLGQMKRKDAEAEQAKKAKKED</sequence>
<dbReference type="NCBIfam" id="TIGR00277">
    <property type="entry name" value="HDIG"/>
    <property type="match status" value="1"/>
</dbReference>
<comment type="catalytic activity">
    <reaction evidence="6">
        <text>P(1),P(4)-bis(5'-adenosyl) tetraphosphate + H2O = 2 ADP + 2 H(+)</text>
        <dbReference type="Rhea" id="RHEA:24252"/>
        <dbReference type="ChEBI" id="CHEBI:15377"/>
        <dbReference type="ChEBI" id="CHEBI:15378"/>
        <dbReference type="ChEBI" id="CHEBI:58141"/>
        <dbReference type="ChEBI" id="CHEBI:456216"/>
        <dbReference type="EC" id="3.6.1.41"/>
    </reaction>
</comment>
<protein>
    <recommendedName>
        <fullName evidence="1">bis(5'-nucleosyl)-tetraphosphatase (symmetrical)</fullName>
        <ecNumber evidence="1">3.6.1.41</ecNumber>
    </recommendedName>
</protein>
<dbReference type="GO" id="GO:0016779">
    <property type="term" value="F:nucleotidyltransferase activity"/>
    <property type="evidence" value="ECO:0007669"/>
    <property type="project" value="UniProtKB-KW"/>
</dbReference>
<dbReference type="GO" id="GO:0046872">
    <property type="term" value="F:metal ion binding"/>
    <property type="evidence" value="ECO:0007669"/>
    <property type="project" value="UniProtKB-KW"/>
</dbReference>
<keyword evidence="5" id="KW-0408">Iron</keyword>
<dbReference type="GO" id="GO:0000166">
    <property type="term" value="F:nucleotide binding"/>
    <property type="evidence" value="ECO:0007669"/>
    <property type="project" value="UniProtKB-KW"/>
</dbReference>
<dbReference type="SUPFAM" id="SSF109604">
    <property type="entry name" value="HD-domain/PDEase-like"/>
    <property type="match status" value="1"/>
</dbReference>
<dbReference type="InterPro" id="IPR005249">
    <property type="entry name" value="YqeK"/>
</dbReference>
<feature type="domain" description="HD/PDEase" evidence="7">
    <location>
        <begin position="18"/>
        <end position="146"/>
    </location>
</feature>
<organism evidence="8 9">
    <name type="scientific">Mitsuokella jalaludinii</name>
    <dbReference type="NCBI Taxonomy" id="187979"/>
    <lineage>
        <taxon>Bacteria</taxon>
        <taxon>Bacillati</taxon>
        <taxon>Bacillota</taxon>
        <taxon>Negativicutes</taxon>
        <taxon>Selenomonadales</taxon>
        <taxon>Selenomonadaceae</taxon>
        <taxon>Mitsuokella</taxon>
    </lineage>
</organism>